<gene>
    <name evidence="1" type="ORF">P5673_032462</name>
</gene>
<name>A0AAD9PR89_ACRCE</name>
<dbReference type="PANTHER" id="PTHR46880:SF5">
    <property type="entry name" value="DUF4371 DOMAIN-CONTAINING PROTEIN"/>
    <property type="match status" value="1"/>
</dbReference>
<sequence length="334" mass="37588">MADSLKQNSLLHYLCTMTNKFKGDLEEKKVQHTRLTYRNDKQAAQFIHFIAEAYKAGSLKLVKSSDLFSMLTDSSADALKRSNAEGVLNAVDNAFQEELNPGHNQWCQKLVGFGADGASVMMGQQKCGAAAGIRVLKPSNVQGTRWICHHERALSKDWPCLVSHLEQVAMNGQSSDAKEKACGFAKELLQCQCAYFFHFLTDLFKILTRMSLEFQKNDNSAENVTRKLQVTLDGLRSLSTTPGPIERVFMEQMSKRIKGIASCSAENIWKVFRLQKCAARVILGADTKPNSVKLFKQLGWVPFYHEARINKLILVCKRIFGECPPYLTPMLLRN</sequence>
<evidence type="ECO:0000313" key="2">
    <source>
        <dbReference type="Proteomes" id="UP001249851"/>
    </source>
</evidence>
<dbReference type="AlphaFoldDB" id="A0AAD9PR89"/>
<reference evidence="1" key="1">
    <citation type="journal article" date="2023" name="G3 (Bethesda)">
        <title>Whole genome assembly and annotation of the endangered Caribbean coral Acropora cervicornis.</title>
        <authorList>
            <person name="Selwyn J.D."/>
            <person name="Vollmer S.V."/>
        </authorList>
    </citation>
    <scope>NUCLEOTIDE SEQUENCE</scope>
    <source>
        <strain evidence="1">K2</strain>
    </source>
</reference>
<accession>A0AAD9PR89</accession>
<dbReference type="EMBL" id="JARQWQ010000179">
    <property type="protein sequence ID" value="KAK2547545.1"/>
    <property type="molecule type" value="Genomic_DNA"/>
</dbReference>
<protein>
    <recommendedName>
        <fullName evidence="3">DUF4371 domain-containing protein</fullName>
    </recommendedName>
</protein>
<evidence type="ECO:0008006" key="3">
    <source>
        <dbReference type="Google" id="ProtNLM"/>
    </source>
</evidence>
<organism evidence="1 2">
    <name type="scientific">Acropora cervicornis</name>
    <name type="common">Staghorn coral</name>
    <dbReference type="NCBI Taxonomy" id="6130"/>
    <lineage>
        <taxon>Eukaryota</taxon>
        <taxon>Metazoa</taxon>
        <taxon>Cnidaria</taxon>
        <taxon>Anthozoa</taxon>
        <taxon>Hexacorallia</taxon>
        <taxon>Scleractinia</taxon>
        <taxon>Astrocoeniina</taxon>
        <taxon>Acroporidae</taxon>
        <taxon>Acropora</taxon>
    </lineage>
</organism>
<dbReference type="Proteomes" id="UP001249851">
    <property type="component" value="Unassembled WGS sequence"/>
</dbReference>
<proteinExistence type="predicted"/>
<feature type="non-terminal residue" evidence="1">
    <location>
        <position position="334"/>
    </location>
</feature>
<keyword evidence="2" id="KW-1185">Reference proteome</keyword>
<evidence type="ECO:0000313" key="1">
    <source>
        <dbReference type="EMBL" id="KAK2547545.1"/>
    </source>
</evidence>
<reference evidence="1" key="2">
    <citation type="journal article" date="2023" name="Science">
        <title>Genomic signatures of disease resistance in endangered staghorn corals.</title>
        <authorList>
            <person name="Vollmer S.V."/>
            <person name="Selwyn J.D."/>
            <person name="Despard B.A."/>
            <person name="Roesel C.L."/>
        </authorList>
    </citation>
    <scope>NUCLEOTIDE SEQUENCE</scope>
    <source>
        <strain evidence="1">K2</strain>
    </source>
</reference>
<dbReference type="PANTHER" id="PTHR46880">
    <property type="entry name" value="RAS-ASSOCIATING DOMAIN-CONTAINING PROTEIN"/>
    <property type="match status" value="1"/>
</dbReference>
<comment type="caution">
    <text evidence="1">The sequence shown here is derived from an EMBL/GenBank/DDBJ whole genome shotgun (WGS) entry which is preliminary data.</text>
</comment>